<accession>A0A518ERF5</accession>
<reference evidence="3 4" key="1">
    <citation type="submission" date="2019-02" db="EMBL/GenBank/DDBJ databases">
        <title>Deep-cultivation of Planctomycetes and their phenomic and genomic characterization uncovers novel biology.</title>
        <authorList>
            <person name="Wiegand S."/>
            <person name="Jogler M."/>
            <person name="Boedeker C."/>
            <person name="Pinto D."/>
            <person name="Vollmers J."/>
            <person name="Rivas-Marin E."/>
            <person name="Kohn T."/>
            <person name="Peeters S.H."/>
            <person name="Heuer A."/>
            <person name="Rast P."/>
            <person name="Oberbeckmann S."/>
            <person name="Bunk B."/>
            <person name="Jeske O."/>
            <person name="Meyerdierks A."/>
            <person name="Storesund J.E."/>
            <person name="Kallscheuer N."/>
            <person name="Luecker S."/>
            <person name="Lage O.M."/>
            <person name="Pohl T."/>
            <person name="Merkel B.J."/>
            <person name="Hornburger P."/>
            <person name="Mueller R.-W."/>
            <person name="Bruemmer F."/>
            <person name="Labrenz M."/>
            <person name="Spormann A.M."/>
            <person name="Op den Camp H."/>
            <person name="Overmann J."/>
            <person name="Amann R."/>
            <person name="Jetten M.S.M."/>
            <person name="Mascher T."/>
            <person name="Medema M.H."/>
            <person name="Devos D.P."/>
            <person name="Kaster A.-K."/>
            <person name="Ovreas L."/>
            <person name="Rohde M."/>
            <person name="Galperin M.Y."/>
            <person name="Jogler C."/>
        </authorList>
    </citation>
    <scope>NUCLEOTIDE SEQUENCE [LARGE SCALE GENOMIC DNA]</scope>
    <source>
        <strain evidence="3 4">Poly30</strain>
    </source>
</reference>
<protein>
    <submittedName>
        <fullName evidence="3">FG-GAP repeat protein</fullName>
    </submittedName>
</protein>
<evidence type="ECO:0000256" key="1">
    <source>
        <dbReference type="ARBA" id="ARBA00022729"/>
    </source>
</evidence>
<dbReference type="AlphaFoldDB" id="A0A518ERF5"/>
<dbReference type="InterPro" id="IPR013517">
    <property type="entry name" value="FG-GAP"/>
</dbReference>
<keyword evidence="4" id="KW-1185">Reference proteome</keyword>
<proteinExistence type="predicted"/>
<dbReference type="SUPFAM" id="SSF69318">
    <property type="entry name" value="Integrin alpha N-terminal domain"/>
    <property type="match status" value="1"/>
</dbReference>
<organism evidence="3 4">
    <name type="scientific">Saltatorellus ferox</name>
    <dbReference type="NCBI Taxonomy" id="2528018"/>
    <lineage>
        <taxon>Bacteria</taxon>
        <taxon>Pseudomonadati</taxon>
        <taxon>Planctomycetota</taxon>
        <taxon>Planctomycetia</taxon>
        <taxon>Planctomycetia incertae sedis</taxon>
        <taxon>Saltatorellus</taxon>
    </lineage>
</organism>
<evidence type="ECO:0000313" key="3">
    <source>
        <dbReference type="EMBL" id="QDV06672.1"/>
    </source>
</evidence>
<dbReference type="Proteomes" id="UP000320390">
    <property type="component" value="Chromosome"/>
</dbReference>
<name>A0A518ERF5_9BACT</name>
<dbReference type="RefSeq" id="WP_419191237.1">
    <property type="nucleotide sequence ID" value="NZ_CP036434.1"/>
</dbReference>
<dbReference type="Gene3D" id="2.130.10.130">
    <property type="entry name" value="Integrin alpha, N-terminal"/>
    <property type="match status" value="2"/>
</dbReference>
<dbReference type="Pfam" id="PF13517">
    <property type="entry name" value="FG-GAP_3"/>
    <property type="match status" value="1"/>
</dbReference>
<evidence type="ECO:0000313" key="4">
    <source>
        <dbReference type="Proteomes" id="UP000320390"/>
    </source>
</evidence>
<dbReference type="PANTHER" id="PTHR46580">
    <property type="entry name" value="SENSOR KINASE-RELATED"/>
    <property type="match status" value="1"/>
</dbReference>
<dbReference type="EMBL" id="CP036434">
    <property type="protein sequence ID" value="QDV06672.1"/>
    <property type="molecule type" value="Genomic_DNA"/>
</dbReference>
<dbReference type="InterPro" id="IPR028994">
    <property type="entry name" value="Integrin_alpha_N"/>
</dbReference>
<keyword evidence="1 2" id="KW-0732">Signal</keyword>
<sequence length="593" mass="63077" precursor="true">MKTTLLRFGAVSAALTIASASAQSINWAEFSQDNARLNAASSVGLGDVEEKDYAFGDFDKDGFIDLIAVRKQPYTSQGRRVNVLFMNEGGTLVDRSAQYAAASDVPGDQGFLTPTNDRDVVVGDVNNDGWLDFVTATTFTPNQTKELSHPRVYINLGESGGVWQGFVHEAARIPDWGSYPNMCGVALGDVTGDGYLDLYFSHYEQMALVDLNDRLLINDGTGFFTDESSLRMTTAMRGSSFGTSASIADMNEDGVMDVISVSGSGQTGGLTRSSIAYNNPNNEGFFNILQTPYTGAPYHVAVGDLNADGHQDMILSDDSDDRYLLNEGNDVFGRVDWGPAQTFGTDDGFGSNNYITDINADGFAEAVICDVDVDLSGCSRRMHIFHNRGTVPGSSVVIREERSGSNYGALGLPQLSGVHDVAIFDIDNDGDMDMVVGRCNGTVVYMNQRDLVGVDYCSEAIPNSTGSVADLQVVGSPVASDNDMTLLCTDLPPSTFGFFLVSPARAAIQQPGGSVGVLCIGGSIGRYVGPGQILDSGAAGEFSLTIDTSAIPTPTVNVQASAGDTFHFTAWFRDSFLGSATSNFADAVSVTFR</sequence>
<gene>
    <name evidence="3" type="ORF">Poly30_21870</name>
</gene>
<feature type="chain" id="PRO_5021926966" evidence="2">
    <location>
        <begin position="23"/>
        <end position="593"/>
    </location>
</feature>
<evidence type="ECO:0000256" key="2">
    <source>
        <dbReference type="SAM" id="SignalP"/>
    </source>
</evidence>
<feature type="signal peptide" evidence="2">
    <location>
        <begin position="1"/>
        <end position="22"/>
    </location>
</feature>